<feature type="compositionally biased region" description="Basic and acidic residues" evidence="9">
    <location>
        <begin position="150"/>
        <end position="167"/>
    </location>
</feature>
<keyword evidence="6 8" id="KW-0503">Monooxygenase</keyword>
<gene>
    <name evidence="10" type="ORF">LAZ67_4002378</name>
</gene>
<accession>A0ABY6KCW9</accession>
<sequence>MDILAKKENTVVDLAPLYKGLTLDVIGRTAFGVQTQVQKNPDDIFFKAAQTLFQFTSLGVYLAALGVNTFTLVTWDVVRFSPENKGHINPIAFQSFGGGPRNCIGMRFAQMEAKFALVRLLLKYRVRPSADLQKVSPYIQPSLYSCRSDLGRPERHQGPDRQRHHSSENGVPVILEPLA</sequence>
<proteinExistence type="inferred from homology"/>
<evidence type="ECO:0000256" key="8">
    <source>
        <dbReference type="RuleBase" id="RU000461"/>
    </source>
</evidence>
<protein>
    <submittedName>
        <fullName evidence="10">CYP3A4</fullName>
    </submittedName>
</protein>
<dbReference type="InterPro" id="IPR001128">
    <property type="entry name" value="Cyt_P450"/>
</dbReference>
<keyword evidence="2 8" id="KW-0349">Heme</keyword>
<dbReference type="Pfam" id="PF00067">
    <property type="entry name" value="p450"/>
    <property type="match status" value="1"/>
</dbReference>
<keyword evidence="4 8" id="KW-0560">Oxidoreductase</keyword>
<name>A0ABY6KCW9_9ARAC</name>
<evidence type="ECO:0000256" key="9">
    <source>
        <dbReference type="SAM" id="MobiDB-lite"/>
    </source>
</evidence>
<evidence type="ECO:0000313" key="10">
    <source>
        <dbReference type="EMBL" id="UYV66625.1"/>
    </source>
</evidence>
<dbReference type="EMBL" id="CP092866">
    <property type="protein sequence ID" value="UYV66625.1"/>
    <property type="molecule type" value="Genomic_DNA"/>
</dbReference>
<evidence type="ECO:0000313" key="11">
    <source>
        <dbReference type="Proteomes" id="UP001235939"/>
    </source>
</evidence>
<dbReference type="PROSITE" id="PS00086">
    <property type="entry name" value="CYTOCHROME_P450"/>
    <property type="match status" value="1"/>
</dbReference>
<evidence type="ECO:0000256" key="4">
    <source>
        <dbReference type="ARBA" id="ARBA00023002"/>
    </source>
</evidence>
<evidence type="ECO:0000256" key="7">
    <source>
        <dbReference type="ARBA" id="ARBA00043906"/>
    </source>
</evidence>
<dbReference type="PANTHER" id="PTHR24302:SF15">
    <property type="entry name" value="FATTY-ACID PEROXYGENASE"/>
    <property type="match status" value="1"/>
</dbReference>
<evidence type="ECO:0000256" key="3">
    <source>
        <dbReference type="ARBA" id="ARBA00022723"/>
    </source>
</evidence>
<evidence type="ECO:0000256" key="1">
    <source>
        <dbReference type="ARBA" id="ARBA00010617"/>
    </source>
</evidence>
<dbReference type="InterPro" id="IPR036396">
    <property type="entry name" value="Cyt_P450_sf"/>
</dbReference>
<dbReference type="PANTHER" id="PTHR24302">
    <property type="entry name" value="CYTOCHROME P450 FAMILY 3"/>
    <property type="match status" value="1"/>
</dbReference>
<comment type="function">
    <text evidence="7">Cytochromes P450 are a group of heme-thiolate monooxygenases. They oxidize a variety of structurally unrelated compounds, including steroids, fatty acids, and xenobiotics.</text>
</comment>
<evidence type="ECO:0000256" key="6">
    <source>
        <dbReference type="ARBA" id="ARBA00023033"/>
    </source>
</evidence>
<keyword evidence="3 8" id="KW-0479">Metal-binding</keyword>
<keyword evidence="11" id="KW-1185">Reference proteome</keyword>
<feature type="region of interest" description="Disordered" evidence="9">
    <location>
        <begin position="150"/>
        <end position="171"/>
    </location>
</feature>
<organism evidence="10 11">
    <name type="scientific">Cordylochernes scorpioides</name>
    <dbReference type="NCBI Taxonomy" id="51811"/>
    <lineage>
        <taxon>Eukaryota</taxon>
        <taxon>Metazoa</taxon>
        <taxon>Ecdysozoa</taxon>
        <taxon>Arthropoda</taxon>
        <taxon>Chelicerata</taxon>
        <taxon>Arachnida</taxon>
        <taxon>Pseudoscorpiones</taxon>
        <taxon>Cheliferoidea</taxon>
        <taxon>Chernetidae</taxon>
        <taxon>Cordylochernes</taxon>
    </lineage>
</organism>
<evidence type="ECO:0000256" key="2">
    <source>
        <dbReference type="ARBA" id="ARBA00022617"/>
    </source>
</evidence>
<dbReference type="Gene3D" id="1.10.630.10">
    <property type="entry name" value="Cytochrome P450"/>
    <property type="match status" value="2"/>
</dbReference>
<evidence type="ECO:0000256" key="5">
    <source>
        <dbReference type="ARBA" id="ARBA00023004"/>
    </source>
</evidence>
<comment type="similarity">
    <text evidence="1 8">Belongs to the cytochrome P450 family.</text>
</comment>
<dbReference type="Proteomes" id="UP001235939">
    <property type="component" value="Chromosome 04"/>
</dbReference>
<dbReference type="SUPFAM" id="SSF48264">
    <property type="entry name" value="Cytochrome P450"/>
    <property type="match status" value="2"/>
</dbReference>
<dbReference type="InterPro" id="IPR017972">
    <property type="entry name" value="Cyt_P450_CS"/>
</dbReference>
<keyword evidence="5 8" id="KW-0408">Iron</keyword>
<reference evidence="10 11" key="1">
    <citation type="submission" date="2022-01" db="EMBL/GenBank/DDBJ databases">
        <title>A chromosomal length assembly of Cordylochernes scorpioides.</title>
        <authorList>
            <person name="Zeh D."/>
            <person name="Zeh J."/>
        </authorList>
    </citation>
    <scope>NUCLEOTIDE SEQUENCE [LARGE SCALE GENOMIC DNA]</scope>
    <source>
        <strain evidence="10">IN4F17</strain>
        <tissue evidence="10">Whole Body</tissue>
    </source>
</reference>
<dbReference type="InterPro" id="IPR050705">
    <property type="entry name" value="Cytochrome_P450_3A"/>
</dbReference>